<proteinExistence type="predicted"/>
<comment type="caution">
    <text evidence="1">The sequence shown here is derived from an EMBL/GenBank/DDBJ whole genome shotgun (WGS) entry which is preliminary data.</text>
</comment>
<name>A0A3R9FS81_9PSEU</name>
<dbReference type="AlphaFoldDB" id="A0A3R9FS81"/>
<reference evidence="1 2" key="1">
    <citation type="submission" date="2018-12" db="EMBL/GenBank/DDBJ databases">
        <title>Amycolatopsis eburnea sp. nov. actinomycete associate with arbuscular mycorrhiza fungal spore.</title>
        <authorList>
            <person name="Lumyong S."/>
            <person name="Chaiya L."/>
        </authorList>
    </citation>
    <scope>NUCLEOTIDE SEQUENCE [LARGE SCALE GENOMIC DNA]</scope>
    <source>
        <strain evidence="1 2">GLM-1</strain>
    </source>
</reference>
<gene>
    <name evidence="1" type="ORF">EIY87_06575</name>
</gene>
<evidence type="ECO:0000313" key="2">
    <source>
        <dbReference type="Proteomes" id="UP000267081"/>
    </source>
</evidence>
<dbReference type="OrthoDB" id="4564732at2"/>
<accession>A0A3R9FS81</accession>
<sequence>MTGELPAFFRDGNVPAKVVRTAGGGVTAFRLGPDGGWTERPELARELVAGPAAGRLDREEFLTFVERERGRLSGTGPLFDLYARIAAAEEGSPTARALRRTSFILFETQLQQRGDPGADPSLATEGDDPRVRAAVSTAVLSARLEPILRALAADDAALRELRPREADYAWVFVRGTVALARRRYERAWDAGIGFRRPVGRPRVRIHLAPAGALVDDNALSRPFPGGYRSVARRLVPTRVWAAWRYHSPGATAGLSYDGLVWCDDHWAFFPKPYRVLTSG</sequence>
<evidence type="ECO:0000313" key="1">
    <source>
        <dbReference type="EMBL" id="RSD22816.1"/>
    </source>
</evidence>
<keyword evidence="2" id="KW-1185">Reference proteome</keyword>
<organism evidence="1 2">
    <name type="scientific">Amycolatopsis eburnea</name>
    <dbReference type="NCBI Taxonomy" id="2267691"/>
    <lineage>
        <taxon>Bacteria</taxon>
        <taxon>Bacillati</taxon>
        <taxon>Actinomycetota</taxon>
        <taxon>Actinomycetes</taxon>
        <taxon>Pseudonocardiales</taxon>
        <taxon>Pseudonocardiaceae</taxon>
        <taxon>Amycolatopsis</taxon>
    </lineage>
</organism>
<dbReference type="RefSeq" id="WP_125306763.1">
    <property type="nucleotide sequence ID" value="NZ_RSEC01000024.1"/>
</dbReference>
<dbReference type="Proteomes" id="UP000267081">
    <property type="component" value="Unassembled WGS sequence"/>
</dbReference>
<dbReference type="EMBL" id="RSEC01000024">
    <property type="protein sequence ID" value="RSD22816.1"/>
    <property type="molecule type" value="Genomic_DNA"/>
</dbReference>
<protein>
    <submittedName>
        <fullName evidence="1">Uncharacterized protein</fullName>
    </submittedName>
</protein>